<comment type="caution">
    <text evidence="10">The sequence shown here is derived from an EMBL/GenBank/DDBJ whole genome shotgun (WGS) entry which is preliminary data.</text>
</comment>
<dbReference type="Pfam" id="PF00365">
    <property type="entry name" value="PFK"/>
    <property type="match status" value="1"/>
</dbReference>
<evidence type="ECO:0000256" key="4">
    <source>
        <dbReference type="ARBA" id="ARBA00022723"/>
    </source>
</evidence>
<dbReference type="RefSeq" id="WP_035890656.1">
    <property type="nucleotide sequence ID" value="NZ_JNCF01000043.1"/>
</dbReference>
<feature type="domain" description="Phosphofructokinase" evidence="9">
    <location>
        <begin position="8"/>
        <end position="320"/>
    </location>
</feature>
<dbReference type="GO" id="GO:0005737">
    <property type="term" value="C:cytoplasm"/>
    <property type="evidence" value="ECO:0007669"/>
    <property type="project" value="UniProtKB-SubCell"/>
</dbReference>
<keyword evidence="3 8" id="KW-0808">Transferase</keyword>
<evidence type="ECO:0000259" key="9">
    <source>
        <dbReference type="Pfam" id="PF00365"/>
    </source>
</evidence>
<dbReference type="GO" id="GO:0006002">
    <property type="term" value="P:fructose 6-phosphate metabolic process"/>
    <property type="evidence" value="ECO:0007669"/>
    <property type="project" value="InterPro"/>
</dbReference>
<feature type="site" description="Important for catalytic activity and substrate specificity; stabilizes the transition state when the phosphoryl donor is PPi; prevents ATP from binding by mimicking the alpha-phosphate group of ATP" evidence="8">
    <location>
        <position position="112"/>
    </location>
</feature>
<dbReference type="STRING" id="1498499.EP47_13720"/>
<dbReference type="InterPro" id="IPR011404">
    <property type="entry name" value="PPi-PFK"/>
</dbReference>
<feature type="binding site" evidence="8">
    <location>
        <position position="244"/>
    </location>
    <ligand>
        <name>substrate</name>
    </ligand>
</feature>
<dbReference type="GO" id="GO:0046872">
    <property type="term" value="F:metal ion binding"/>
    <property type="evidence" value="ECO:0007669"/>
    <property type="project" value="UniProtKB-KW"/>
</dbReference>
<dbReference type="InterPro" id="IPR035966">
    <property type="entry name" value="PKF_sf"/>
</dbReference>
<dbReference type="NCBIfam" id="NF010675">
    <property type="entry name" value="PRK14072.1"/>
    <property type="match status" value="1"/>
</dbReference>
<dbReference type="GO" id="GO:0047334">
    <property type="term" value="F:diphosphate-fructose-6-phosphate 1-phosphotransferase activity"/>
    <property type="evidence" value="ECO:0007669"/>
    <property type="project" value="UniProtKB-EC"/>
</dbReference>
<dbReference type="HAMAP" id="MF_01978">
    <property type="entry name" value="Phosphofructokinase_II_B2"/>
    <property type="match status" value="1"/>
</dbReference>
<dbReference type="InterPro" id="IPR000023">
    <property type="entry name" value="Phosphofructokinase_dom"/>
</dbReference>
<feature type="binding site" evidence="8">
    <location>
        <begin position="294"/>
        <end position="297"/>
    </location>
    <ligand>
        <name>substrate</name>
    </ligand>
</feature>
<dbReference type="UniPathway" id="UPA00109">
    <property type="reaction ID" value="UER00182"/>
</dbReference>
<dbReference type="Proteomes" id="UP000054422">
    <property type="component" value="Unassembled WGS sequence"/>
</dbReference>
<comment type="catalytic activity">
    <reaction evidence="7 8">
        <text>beta-D-fructose 6-phosphate + diphosphate = beta-D-fructose 1,6-bisphosphate + phosphate + H(+)</text>
        <dbReference type="Rhea" id="RHEA:13613"/>
        <dbReference type="ChEBI" id="CHEBI:15378"/>
        <dbReference type="ChEBI" id="CHEBI:32966"/>
        <dbReference type="ChEBI" id="CHEBI:33019"/>
        <dbReference type="ChEBI" id="CHEBI:43474"/>
        <dbReference type="ChEBI" id="CHEBI:57634"/>
        <dbReference type="EC" id="2.7.1.90"/>
    </reaction>
</comment>
<name>A0A0A2SSN6_9GAMM</name>
<dbReference type="EC" id="2.7.1.90" evidence="8"/>
<reference evidence="10 11" key="1">
    <citation type="submission" date="2014-05" db="EMBL/GenBank/DDBJ databases">
        <authorList>
            <person name="Rizzardi K."/>
            <person name="Winiecka-Krusnell J."/>
            <person name="Ramliden M."/>
            <person name="Alm E."/>
            <person name="Andersson S."/>
            <person name="Byfors S."/>
        </authorList>
    </citation>
    <scope>NUCLEOTIDE SEQUENCE [LARGE SCALE GENOMIC DNA]</scope>
    <source>
        <strain evidence="10 11">LEGN</strain>
    </source>
</reference>
<comment type="similarity">
    <text evidence="8">Belongs to the phosphofructokinase type A (PFKA) family. PPi-dependent PFK group II subfamily. Clade 'B2' sub-subfamily.</text>
</comment>
<keyword evidence="8" id="KW-0963">Cytoplasm</keyword>
<dbReference type="SUPFAM" id="SSF53784">
    <property type="entry name" value="Phosphofructokinase"/>
    <property type="match status" value="1"/>
</dbReference>
<dbReference type="EMBL" id="JNCF01000043">
    <property type="protein sequence ID" value="KGP62741.1"/>
    <property type="molecule type" value="Genomic_DNA"/>
</dbReference>
<evidence type="ECO:0000256" key="7">
    <source>
        <dbReference type="ARBA" id="ARBA00048072"/>
    </source>
</evidence>
<sequence length="412" mass="44723">MSVKNAIYAQSGGVTAVINASACGVIQTAKSFPEQIGKVYAAKNGIIGALNEELIDTSLESDADIAKLMQTPSGAFGSCRYKLKDKEEEYQRLIEVFKAHDIGYFFYNGGGDSQDTAHKVSQLGKTMGYPITCIGIPKTVDNDLPFTDNCPGFGSVAKYVAISTKEAGFDVASMAASSTKVFILEVMGRHAGWIAAASGLASQGPSEPPHIILLPEVPFEPIAFLKKVKDCVETYGYCVVVVSEGIRNKEGKFLSEAGLRDAFGHTQLGGVAPVIAQLIKTELGFKYHWAVADYLQRAARHIASQVDLDQAYALGKAAVEYAIKGYNAIMPIIVREQEEPYQWSIGHVPLSEVANQEKAMPVEYIAEDGMGITDACKRYLSPLIQGEAYPNYKNGLPDYVRLKNQLVEKKIL</sequence>
<gene>
    <name evidence="8" type="primary">pfp</name>
    <name evidence="10" type="ORF">EP47_13720</name>
</gene>
<protein>
    <recommendedName>
        <fullName evidence="8">Pyrophosphate--fructose 6-phosphate 1-phosphotransferase</fullName>
        <ecNumber evidence="8">2.7.1.90</ecNumber>
    </recommendedName>
    <alternativeName>
        <fullName evidence="8">6-phosphofructokinase, pyrophosphate dependent</fullName>
    </alternativeName>
    <alternativeName>
        <fullName evidence="8">PPi-dependent phosphofructokinase</fullName>
        <shortName evidence="8">PPi-PFK</shortName>
    </alternativeName>
    <alternativeName>
        <fullName evidence="8">Pyrophosphate-dependent 6-phosphofructose-1-kinase</fullName>
    </alternativeName>
</protein>
<feature type="binding site" evidence="8">
    <location>
        <position position="13"/>
    </location>
    <ligand>
        <name>diphosphate</name>
        <dbReference type="ChEBI" id="CHEBI:33019"/>
    </ligand>
</feature>
<keyword evidence="5 8" id="KW-0418">Kinase</keyword>
<feature type="binding site" evidence="8">
    <location>
        <begin position="187"/>
        <end position="189"/>
    </location>
    <ligand>
        <name>substrate</name>
    </ligand>
</feature>
<comment type="pathway">
    <text evidence="8">Carbohydrate degradation; glycolysis; D-glyceraldehyde 3-phosphate and glycerone phosphate from D-glucose: step 3/4.</text>
</comment>
<accession>A0A0A2SSN6</accession>
<dbReference type="AlphaFoldDB" id="A0A0A2SSN6"/>
<dbReference type="Gene3D" id="3.40.50.450">
    <property type="match status" value="1"/>
</dbReference>
<keyword evidence="4 8" id="KW-0479">Metal-binding</keyword>
<dbReference type="InterPro" id="IPR050929">
    <property type="entry name" value="PFKA"/>
</dbReference>
<feature type="binding site" evidence="8">
    <location>
        <begin position="139"/>
        <end position="141"/>
    </location>
    <ligand>
        <name>substrate</name>
    </ligand>
</feature>
<comment type="subunit">
    <text evidence="8">Homodimer.</text>
</comment>
<keyword evidence="11" id="KW-1185">Reference proteome</keyword>
<comment type="cofactor">
    <cofactor evidence="1 8">
        <name>Mg(2+)</name>
        <dbReference type="ChEBI" id="CHEBI:18420"/>
    </cofactor>
</comment>
<evidence type="ECO:0000256" key="6">
    <source>
        <dbReference type="ARBA" id="ARBA00022842"/>
    </source>
</evidence>
<feature type="active site" description="Proton acceptor" evidence="8">
    <location>
        <position position="141"/>
    </location>
</feature>
<dbReference type="PANTHER" id="PTHR45770">
    <property type="entry name" value="ATP-DEPENDENT 6-PHOSPHOFRUCTOKINASE 1"/>
    <property type="match status" value="1"/>
</dbReference>
<proteinExistence type="inferred from homology"/>
<evidence type="ECO:0000256" key="3">
    <source>
        <dbReference type="ARBA" id="ARBA00022679"/>
    </source>
</evidence>
<evidence type="ECO:0000256" key="1">
    <source>
        <dbReference type="ARBA" id="ARBA00001946"/>
    </source>
</evidence>
<dbReference type="PIRSF" id="PIRSF036483">
    <property type="entry name" value="PFK_XF0274"/>
    <property type="match status" value="1"/>
</dbReference>
<dbReference type="OrthoDB" id="9802503at2"/>
<evidence type="ECO:0000313" key="10">
    <source>
        <dbReference type="EMBL" id="KGP62741.1"/>
    </source>
</evidence>
<dbReference type="GO" id="GO:0003872">
    <property type="term" value="F:6-phosphofructokinase activity"/>
    <property type="evidence" value="ECO:0007669"/>
    <property type="project" value="UniProtKB-UniRule"/>
</dbReference>
<evidence type="ECO:0000256" key="5">
    <source>
        <dbReference type="ARBA" id="ARBA00022777"/>
    </source>
</evidence>
<comment type="activity regulation">
    <text evidence="8">Non-allosteric.</text>
</comment>
<dbReference type="InterPro" id="IPR022953">
    <property type="entry name" value="ATP_PFK"/>
</dbReference>
<dbReference type="Gene3D" id="3.40.50.460">
    <property type="entry name" value="Phosphofructokinase domain"/>
    <property type="match status" value="1"/>
</dbReference>
<evidence type="ECO:0000313" key="11">
    <source>
        <dbReference type="Proteomes" id="UP000054422"/>
    </source>
</evidence>
<comment type="caution">
    <text evidence="8">Lacks conserved residue(s) required for the propagation of feature annotation.</text>
</comment>
<keyword evidence="8" id="KW-0324">Glycolysis</keyword>
<dbReference type="PRINTS" id="PR00476">
    <property type="entry name" value="PHFRCTKINASE"/>
</dbReference>
<comment type="function">
    <text evidence="2 8">Catalyzes the phosphorylation of D-fructose 6-phosphate, the first committing step of glycolysis. Uses inorganic phosphate (PPi) as phosphoryl donor instead of ATP like common ATP-dependent phosphofructokinases (ATP-PFKs), which renders the reaction reversible, and can thus function both in glycolysis and gluconeogenesis. Consistently, PPi-PFK can replace the enzymes of both the forward (ATP-PFK) and reverse (fructose-bisphosphatase (FBPase)) reactions.</text>
</comment>
<evidence type="ECO:0000256" key="8">
    <source>
        <dbReference type="HAMAP-Rule" id="MF_01978"/>
    </source>
</evidence>
<comment type="subcellular location">
    <subcellularLocation>
        <location evidence="8">Cytoplasm</location>
    </subcellularLocation>
</comment>
<keyword evidence="6 8" id="KW-0460">Magnesium</keyword>
<feature type="site" description="Important for catalytic activity; stabilizes the transition state when the phosphoryl donor is PPi" evidence="8">
    <location>
        <position position="138"/>
    </location>
</feature>
<evidence type="ECO:0000256" key="2">
    <source>
        <dbReference type="ARBA" id="ARBA00003138"/>
    </source>
</evidence>
<organism evidence="10 11">
    <name type="scientific">Legionella norrlandica</name>
    <dbReference type="NCBI Taxonomy" id="1498499"/>
    <lineage>
        <taxon>Bacteria</taxon>
        <taxon>Pseudomonadati</taxon>
        <taxon>Pseudomonadota</taxon>
        <taxon>Gammaproteobacteria</taxon>
        <taxon>Legionellales</taxon>
        <taxon>Legionellaceae</taxon>
        <taxon>Legionella</taxon>
    </lineage>
</organism>